<name>J6EZE6_TRIAS</name>
<keyword evidence="4" id="KW-0547">Nucleotide-binding</keyword>
<keyword evidence="6" id="KW-0067">ATP-binding</keyword>
<dbReference type="HOGENOM" id="CLU_379998_0_0_1"/>
<organism evidence="12 13">
    <name type="scientific">Trichosporon asahii var. asahii (strain ATCC 90039 / CBS 2479 / JCM 2466 / KCTC 7840 / NBRC 103889/ NCYC 2677 / UAMH 7654)</name>
    <name type="common">Yeast</name>
    <dbReference type="NCBI Taxonomy" id="1186058"/>
    <lineage>
        <taxon>Eukaryota</taxon>
        <taxon>Fungi</taxon>
        <taxon>Dikarya</taxon>
        <taxon>Basidiomycota</taxon>
        <taxon>Agaricomycotina</taxon>
        <taxon>Tremellomycetes</taxon>
        <taxon>Trichosporonales</taxon>
        <taxon>Trichosporonaceae</taxon>
        <taxon>Trichosporon</taxon>
    </lineage>
</organism>
<dbReference type="SUPFAM" id="SSF56112">
    <property type="entry name" value="Protein kinase-like (PK-like)"/>
    <property type="match status" value="1"/>
</dbReference>
<evidence type="ECO:0000313" key="12">
    <source>
        <dbReference type="EMBL" id="EJT48247.1"/>
    </source>
</evidence>
<dbReference type="PANTHER" id="PTHR44899:SF3">
    <property type="entry name" value="SERINE_THREONINE-PROTEIN KINASE NEK1"/>
    <property type="match status" value="1"/>
</dbReference>
<dbReference type="InterPro" id="IPR011009">
    <property type="entry name" value="Kinase-like_dom_sf"/>
</dbReference>
<dbReference type="Pfam" id="PF00069">
    <property type="entry name" value="Pkinase"/>
    <property type="match status" value="1"/>
</dbReference>
<gene>
    <name evidence="12" type="ORF">A1Q1_02813</name>
</gene>
<dbReference type="SMART" id="SM00220">
    <property type="entry name" value="S_TKc"/>
    <property type="match status" value="1"/>
</dbReference>
<dbReference type="RefSeq" id="XP_014179517.1">
    <property type="nucleotide sequence ID" value="XM_014324042.1"/>
</dbReference>
<keyword evidence="3" id="KW-0808">Transferase</keyword>
<dbReference type="GeneID" id="25986326"/>
<feature type="domain" description="Protein kinase" evidence="11">
    <location>
        <begin position="1"/>
        <end position="268"/>
    </location>
</feature>
<evidence type="ECO:0000313" key="13">
    <source>
        <dbReference type="Proteomes" id="UP000002748"/>
    </source>
</evidence>
<dbReference type="Proteomes" id="UP000002748">
    <property type="component" value="Unassembled WGS sequence"/>
</dbReference>
<dbReference type="VEuPathDB" id="FungiDB:A1Q1_02813"/>
<evidence type="ECO:0000259" key="11">
    <source>
        <dbReference type="PROSITE" id="PS50011"/>
    </source>
</evidence>
<reference evidence="12 13" key="1">
    <citation type="journal article" date="2012" name="Eukaryot. Cell">
        <title>Draft genome sequence of CBS 2479, the standard type strain of Trichosporon asahii.</title>
        <authorList>
            <person name="Yang R.Y."/>
            <person name="Li H.T."/>
            <person name="Zhu H."/>
            <person name="Zhou G.P."/>
            <person name="Wang M."/>
            <person name="Wang L."/>
        </authorList>
    </citation>
    <scope>NUCLEOTIDE SEQUENCE [LARGE SCALE GENOMIC DNA]</scope>
    <source>
        <strain evidence="13">ATCC 90039 / CBS 2479 / JCM 2466 / KCTC 7840 / NCYC 2677 / UAMH 7654</strain>
    </source>
</reference>
<keyword evidence="2" id="KW-0723">Serine/threonine-protein kinase</keyword>
<evidence type="ECO:0000256" key="1">
    <source>
        <dbReference type="ARBA" id="ARBA00012513"/>
    </source>
</evidence>
<keyword evidence="5" id="KW-0418">Kinase</keyword>
<feature type="compositionally biased region" description="Polar residues" evidence="10">
    <location>
        <begin position="612"/>
        <end position="625"/>
    </location>
</feature>
<sequence>MSSTGRRTASAFSSASGYADASEMDKYRLVSNIGKGSFGVISKIQRIEDGKLIQKIKDPKNERIYIVMEYCTSGDLGSLIRKAQRTNTPIHEDKIWNIFLQITLALHHCHWPEQRAAGRVRSSSERTQVLHRDLKPENVFLSGDIVKLGDFGLSKDMGGCAFTSTYVGTPLYMPPEILAENRYDTKSDMWSLGCLVFEMCALTSPFSTATTQEELISMVKSGRLPPLPGHISPTLKSVIRAMLSLNPVRRPSTKDLLEMDEMKLHRKLFQVQNQASILSQRKEEFIAYETRLAERNAALERRERALAEREAALTEREADMLAREAALTEREDILRENHKLMALANASLREQWEALRLEKEAKDAEIARLAALSRSAGSAGTGDSGRDREGSVGSLDSVDEDAGAERDPPPRRRYQYEDTPSKIPLPCTSPLPLRNQRSAGALGRKNVSKSMTNLSSASSKLEAPPVPGTAGMATPKKPQASPNRHVAGRTSIGSPGELERVFEQGDVSMRTASFASPAPGQLPTPASRFRRRQSSLGGDAQRGSFLPTRTELRGDLRAEFQRAAVERNVERKNSAERLLEARVERAERNERSDAGRFGTSVERSERLASLMTRRSGSSEKLSTPAKTPFTWRPDQTPARWDAADPDAPSPFLKKQAETASMLALVDRNEQIAAELPLPPARAPLGAIQPNGTSRETGLAGTRQRTKSGSLHANVLRHNAARSSEALRKR</sequence>
<dbReference type="OrthoDB" id="10250725at2759"/>
<dbReference type="PROSITE" id="PS50011">
    <property type="entry name" value="PROTEIN_KINASE_DOM"/>
    <property type="match status" value="1"/>
</dbReference>
<evidence type="ECO:0000256" key="3">
    <source>
        <dbReference type="ARBA" id="ARBA00022679"/>
    </source>
</evidence>
<evidence type="ECO:0000256" key="7">
    <source>
        <dbReference type="ARBA" id="ARBA00047899"/>
    </source>
</evidence>
<dbReference type="Gene3D" id="1.10.510.10">
    <property type="entry name" value="Transferase(Phosphotransferase) domain 1"/>
    <property type="match status" value="1"/>
</dbReference>
<dbReference type="PANTHER" id="PTHR44899">
    <property type="entry name" value="CAMK FAMILY PROTEIN KINASE"/>
    <property type="match status" value="1"/>
</dbReference>
<feature type="region of interest" description="Disordered" evidence="10">
    <location>
        <begin position="585"/>
        <end position="650"/>
    </location>
</feature>
<feature type="compositionally biased region" description="Basic and acidic residues" evidence="10">
    <location>
        <begin position="585"/>
        <end position="594"/>
    </location>
</feature>
<evidence type="ECO:0000256" key="10">
    <source>
        <dbReference type="SAM" id="MobiDB-lite"/>
    </source>
</evidence>
<feature type="region of interest" description="Disordered" evidence="10">
    <location>
        <begin position="511"/>
        <end position="550"/>
    </location>
</feature>
<protein>
    <recommendedName>
        <fullName evidence="1">non-specific serine/threonine protein kinase</fullName>
        <ecNumber evidence="1">2.7.11.1</ecNumber>
    </recommendedName>
</protein>
<keyword evidence="9" id="KW-0175">Coiled coil</keyword>
<feature type="compositionally biased region" description="Basic and acidic residues" evidence="10">
    <location>
        <begin position="403"/>
        <end position="420"/>
    </location>
</feature>
<dbReference type="InterPro" id="IPR000719">
    <property type="entry name" value="Prot_kinase_dom"/>
</dbReference>
<evidence type="ECO:0000256" key="8">
    <source>
        <dbReference type="ARBA" id="ARBA00048679"/>
    </source>
</evidence>
<dbReference type="EC" id="2.7.11.1" evidence="1"/>
<evidence type="ECO:0000256" key="5">
    <source>
        <dbReference type="ARBA" id="ARBA00022777"/>
    </source>
</evidence>
<comment type="catalytic activity">
    <reaction evidence="8">
        <text>L-seryl-[protein] + ATP = O-phospho-L-seryl-[protein] + ADP + H(+)</text>
        <dbReference type="Rhea" id="RHEA:17989"/>
        <dbReference type="Rhea" id="RHEA-COMP:9863"/>
        <dbReference type="Rhea" id="RHEA-COMP:11604"/>
        <dbReference type="ChEBI" id="CHEBI:15378"/>
        <dbReference type="ChEBI" id="CHEBI:29999"/>
        <dbReference type="ChEBI" id="CHEBI:30616"/>
        <dbReference type="ChEBI" id="CHEBI:83421"/>
        <dbReference type="ChEBI" id="CHEBI:456216"/>
        <dbReference type="EC" id="2.7.11.1"/>
    </reaction>
</comment>
<dbReference type="InterPro" id="IPR051131">
    <property type="entry name" value="NEK_Ser/Thr_kinase_NIMA"/>
</dbReference>
<comment type="catalytic activity">
    <reaction evidence="7">
        <text>L-threonyl-[protein] + ATP = O-phospho-L-threonyl-[protein] + ADP + H(+)</text>
        <dbReference type="Rhea" id="RHEA:46608"/>
        <dbReference type="Rhea" id="RHEA-COMP:11060"/>
        <dbReference type="Rhea" id="RHEA-COMP:11605"/>
        <dbReference type="ChEBI" id="CHEBI:15378"/>
        <dbReference type="ChEBI" id="CHEBI:30013"/>
        <dbReference type="ChEBI" id="CHEBI:30616"/>
        <dbReference type="ChEBI" id="CHEBI:61977"/>
        <dbReference type="ChEBI" id="CHEBI:456216"/>
        <dbReference type="EC" id="2.7.11.1"/>
    </reaction>
</comment>
<feature type="compositionally biased region" description="Polar residues" evidence="10">
    <location>
        <begin position="448"/>
        <end position="459"/>
    </location>
</feature>
<dbReference type="AlphaFoldDB" id="J6EZE6"/>
<feature type="region of interest" description="Disordered" evidence="10">
    <location>
        <begin position="676"/>
        <end position="729"/>
    </location>
</feature>
<evidence type="ECO:0000256" key="4">
    <source>
        <dbReference type="ARBA" id="ARBA00022741"/>
    </source>
</evidence>
<evidence type="ECO:0000256" key="2">
    <source>
        <dbReference type="ARBA" id="ARBA00022527"/>
    </source>
</evidence>
<dbReference type="PROSITE" id="PS00108">
    <property type="entry name" value="PROTEIN_KINASE_ST"/>
    <property type="match status" value="1"/>
</dbReference>
<accession>J6EZE6</accession>
<dbReference type="EMBL" id="ALBS01000210">
    <property type="protein sequence ID" value="EJT48247.1"/>
    <property type="molecule type" value="Genomic_DNA"/>
</dbReference>
<dbReference type="KEGG" id="tasa:A1Q1_02813"/>
<comment type="caution">
    <text evidence="12">The sequence shown here is derived from an EMBL/GenBank/DDBJ whole genome shotgun (WGS) entry which is preliminary data.</text>
</comment>
<dbReference type="Gene3D" id="3.30.200.20">
    <property type="entry name" value="Phosphorylase Kinase, domain 1"/>
    <property type="match status" value="1"/>
</dbReference>
<dbReference type="GO" id="GO:0005524">
    <property type="term" value="F:ATP binding"/>
    <property type="evidence" value="ECO:0007669"/>
    <property type="project" value="UniProtKB-KW"/>
</dbReference>
<proteinExistence type="predicted"/>
<dbReference type="GO" id="GO:0004674">
    <property type="term" value="F:protein serine/threonine kinase activity"/>
    <property type="evidence" value="ECO:0007669"/>
    <property type="project" value="UniProtKB-KW"/>
</dbReference>
<feature type="region of interest" description="Disordered" evidence="10">
    <location>
        <begin position="373"/>
        <end position="497"/>
    </location>
</feature>
<feature type="coiled-coil region" evidence="9">
    <location>
        <begin position="295"/>
        <end position="331"/>
    </location>
</feature>
<evidence type="ECO:0000256" key="6">
    <source>
        <dbReference type="ARBA" id="ARBA00022840"/>
    </source>
</evidence>
<evidence type="ECO:0000256" key="9">
    <source>
        <dbReference type="SAM" id="Coils"/>
    </source>
</evidence>
<dbReference type="InterPro" id="IPR008271">
    <property type="entry name" value="Ser/Thr_kinase_AS"/>
</dbReference>